<feature type="compositionally biased region" description="Low complexity" evidence="1">
    <location>
        <begin position="233"/>
        <end position="242"/>
    </location>
</feature>
<dbReference type="RefSeq" id="XP_054835994.1">
    <property type="nucleotide sequence ID" value="XM_054980019.1"/>
</dbReference>
<dbReference type="KEGG" id="emc:129330109"/>
<feature type="compositionally biased region" description="Low complexity" evidence="1">
    <location>
        <begin position="262"/>
        <end position="273"/>
    </location>
</feature>
<dbReference type="Pfam" id="PF15391">
    <property type="entry name" value="DUF4614"/>
    <property type="match status" value="1"/>
</dbReference>
<dbReference type="AlphaFoldDB" id="A0AA97JEL9"/>
<proteinExistence type="predicted"/>
<dbReference type="InterPro" id="IPR040120">
    <property type="entry name" value="C19orf44-like"/>
</dbReference>
<dbReference type="CTD" id="101117416"/>
<feature type="domain" description="DUF4614" evidence="2">
    <location>
        <begin position="421"/>
        <end position="579"/>
    </location>
</feature>
<feature type="compositionally biased region" description="Basic and acidic residues" evidence="1">
    <location>
        <begin position="184"/>
        <end position="194"/>
    </location>
</feature>
<evidence type="ECO:0000256" key="1">
    <source>
        <dbReference type="SAM" id="MobiDB-lite"/>
    </source>
</evidence>
<reference evidence="4" key="1">
    <citation type="submission" date="2025-08" db="UniProtKB">
        <authorList>
            <consortium name="RefSeq"/>
        </authorList>
    </citation>
    <scope>IDENTIFICATION</scope>
    <source>
        <tissue evidence="4">Blood</tissue>
    </source>
</reference>
<evidence type="ECO:0000313" key="4">
    <source>
        <dbReference type="RefSeq" id="XP_054835994.1"/>
    </source>
</evidence>
<feature type="region of interest" description="Disordered" evidence="1">
    <location>
        <begin position="1"/>
        <end position="33"/>
    </location>
</feature>
<feature type="region of interest" description="Disordered" evidence="1">
    <location>
        <begin position="137"/>
        <end position="294"/>
    </location>
</feature>
<evidence type="ECO:0000259" key="2">
    <source>
        <dbReference type="Pfam" id="PF15391"/>
    </source>
</evidence>
<dbReference type="InterPro" id="IPR027884">
    <property type="entry name" value="DUF4614"/>
</dbReference>
<feature type="compositionally biased region" description="Polar residues" evidence="1">
    <location>
        <begin position="434"/>
        <end position="450"/>
    </location>
</feature>
<dbReference type="GeneID" id="129330109"/>
<sequence>MRRRGEAQARLVEPQEWRPGSSLQEDPNNRLGPALWSSGSRFLSFAQVEAGESESERVPDAALLQPKSRFLKQKPSSSHADQRAGRAELPVAARPTPSSGSQGRAGAVLRKLAQIESKIQKRKARLGTDGSVAQQMLTDGELSWSQSSQDEEQSVGGLRYLKTDAKPKEASVPGPYQNNTVSLGREKEDMRHLIDATGKYKRQKGISQARPGGKPVLNSQLSVPTKTTPPSPSRRSSPPGRSSLKKNFHRTLSPPSRNIPVLSRRTSHSLSSSINDNHAVTASPKADERSLSEGSHIRSLNELFLGTANAQCTSSSSSSSDFQVNVLSLNDLASSMTFQKEGLTEEATVMETSGSLSRELEPELYFDDTQSALKAPGATVGETAALEEDLEGTEISEQLSGNSAEHSTCKQENPSSPAEYSEDFDSLSEDAGRQSFSEDSQDWSGASLQSGLPDPSSCLPQTGTRSPHAARRITVKEAAVQTGTSSLAPHCLKTAAGVDWIAEASLPTHHIVSMDAQQELAAYSPISALNDMLKQNLLLIRQFVEASRRLHLSFVAQLEKEEFHYHTLEEAKMYIDHHKLSPLTLEQPLHKLEDQEPAAV</sequence>
<name>A0AA97JEL9_EUBMA</name>
<gene>
    <name evidence="4" type="primary">C5H19orf44</name>
</gene>
<keyword evidence="3" id="KW-1185">Reference proteome</keyword>
<dbReference type="PANTHER" id="PTHR22409">
    <property type="entry name" value="CHROMOSOME 19 OPEN READING FRAME 44"/>
    <property type="match status" value="1"/>
</dbReference>
<feature type="compositionally biased region" description="Polar residues" evidence="1">
    <location>
        <begin position="395"/>
        <end position="418"/>
    </location>
</feature>
<feature type="region of interest" description="Disordered" evidence="1">
    <location>
        <begin position="391"/>
        <end position="469"/>
    </location>
</feature>
<dbReference type="PANTHER" id="PTHR22409:SF2">
    <property type="entry name" value="CHROMOSOME 19 OPEN READING FRAME 44"/>
    <property type="match status" value="1"/>
</dbReference>
<protein>
    <submittedName>
        <fullName evidence="4">Uncharacterized protein C19orf44 homolog</fullName>
    </submittedName>
</protein>
<feature type="region of interest" description="Disordered" evidence="1">
    <location>
        <begin position="49"/>
        <end position="106"/>
    </location>
</feature>
<accession>A0AA97JEL9</accession>
<dbReference type="Proteomes" id="UP001190640">
    <property type="component" value="Chromosome 5"/>
</dbReference>
<evidence type="ECO:0000313" key="3">
    <source>
        <dbReference type="Proteomes" id="UP001190640"/>
    </source>
</evidence>
<organism evidence="3 4">
    <name type="scientific">Eublepharis macularius</name>
    <name type="common">Leopard gecko</name>
    <name type="synonym">Cyrtodactylus macularius</name>
    <dbReference type="NCBI Taxonomy" id="481883"/>
    <lineage>
        <taxon>Eukaryota</taxon>
        <taxon>Metazoa</taxon>
        <taxon>Chordata</taxon>
        <taxon>Craniata</taxon>
        <taxon>Vertebrata</taxon>
        <taxon>Euteleostomi</taxon>
        <taxon>Lepidosauria</taxon>
        <taxon>Squamata</taxon>
        <taxon>Bifurcata</taxon>
        <taxon>Gekkota</taxon>
        <taxon>Eublepharidae</taxon>
        <taxon>Eublepharinae</taxon>
        <taxon>Eublepharis</taxon>
    </lineage>
</organism>